<proteinExistence type="predicted"/>
<organism evidence="3 4">
    <name type="scientific">Clostridium botulinum</name>
    <dbReference type="NCBI Taxonomy" id="1491"/>
    <lineage>
        <taxon>Bacteria</taxon>
        <taxon>Bacillati</taxon>
        <taxon>Bacillota</taxon>
        <taxon>Clostridia</taxon>
        <taxon>Eubacteriales</taxon>
        <taxon>Clostridiaceae</taxon>
        <taxon>Clostridium</taxon>
    </lineage>
</organism>
<feature type="region of interest" description="Disordered" evidence="1">
    <location>
        <begin position="213"/>
        <end position="244"/>
    </location>
</feature>
<comment type="caution">
    <text evidence="3">The sequence shown here is derived from an EMBL/GenBank/DDBJ whole genome shotgun (WGS) entry which is preliminary data.</text>
</comment>
<evidence type="ECO:0000256" key="1">
    <source>
        <dbReference type="SAM" id="MobiDB-lite"/>
    </source>
</evidence>
<reference evidence="3 4" key="1">
    <citation type="submission" date="2019-02" db="EMBL/GenBank/DDBJ databases">
        <title>Genome sequencing of Clostridium botulinum clinical isolates.</title>
        <authorList>
            <person name="Brunt J."/>
            <person name="Van Vliet A.H.M."/>
            <person name="Stringer S.C."/>
            <person name="Grant K.A."/>
            <person name="Carter A.C."/>
            <person name="Peck M.W."/>
        </authorList>
    </citation>
    <scope>NUCLEOTIDE SEQUENCE [LARGE SCALE GENOMIC DNA]</scope>
    <source>
        <strain evidence="3 4">R1125/03</strain>
    </source>
</reference>
<name>A0A6M0SXL5_CLOBO</name>
<feature type="compositionally biased region" description="Basic and acidic residues" evidence="1">
    <location>
        <begin position="219"/>
        <end position="242"/>
    </location>
</feature>
<keyword evidence="2" id="KW-0472">Membrane</keyword>
<keyword evidence="2" id="KW-0812">Transmembrane</keyword>
<dbReference type="EMBL" id="SGJP01000012">
    <property type="protein sequence ID" value="NFA60247.1"/>
    <property type="molecule type" value="Genomic_DNA"/>
</dbReference>
<sequence length="329" mass="37919">MLCPKCKEKISDNSIYCKICGTKLERKEVKQRNSLLDNEKAKNNNKILNKKAIFIVFITLITMIGTGFGTYKYVHAKKFNDLVKDADATFYKNNYNEAIQLYSEALSYKDDGKIKNKLSLAKAYKKNEDIYNQGLELINSKKYLEAIQKFNQVNKEALKIYNDSQEKVKECKQNYINDKLKLVEKNISSKEYEKVMQYLAQIENIDKNNSSVKNLKSTVEQRKEEEKKEKQEKEELNNRKNAESNNKLSKADVYKLLESNGLDEMEAVGPSPLTREKFSTHDEGMYGHDCYYIGGKGGNAILFVVDAITNKLYSCEKIDGRYIELTLIG</sequence>
<feature type="transmembrane region" description="Helical" evidence="2">
    <location>
        <begin position="52"/>
        <end position="74"/>
    </location>
</feature>
<dbReference type="AlphaFoldDB" id="A0A6M0SXL5"/>
<keyword evidence="2" id="KW-1133">Transmembrane helix</keyword>
<dbReference type="SUPFAM" id="SSF48452">
    <property type="entry name" value="TPR-like"/>
    <property type="match status" value="1"/>
</dbReference>
<evidence type="ECO:0000256" key="2">
    <source>
        <dbReference type="SAM" id="Phobius"/>
    </source>
</evidence>
<evidence type="ECO:0000313" key="4">
    <source>
        <dbReference type="Proteomes" id="UP000473089"/>
    </source>
</evidence>
<dbReference type="Proteomes" id="UP000473089">
    <property type="component" value="Unassembled WGS sequence"/>
</dbReference>
<gene>
    <name evidence="3" type="ORF">EXM42_07530</name>
</gene>
<dbReference type="InterPro" id="IPR011990">
    <property type="entry name" value="TPR-like_helical_dom_sf"/>
</dbReference>
<accession>A0A6M0SXL5</accession>
<evidence type="ECO:0000313" key="3">
    <source>
        <dbReference type="EMBL" id="NFA60247.1"/>
    </source>
</evidence>
<protein>
    <submittedName>
        <fullName evidence="3">Zinc ribbon domain-containing protein</fullName>
    </submittedName>
</protein>